<reference evidence="2 3" key="1">
    <citation type="submission" date="2024-11" db="EMBL/GenBank/DDBJ databases">
        <title>A near-complete genome assembly of Cinchona calisaya.</title>
        <authorList>
            <person name="Lian D.C."/>
            <person name="Zhao X.W."/>
            <person name="Wei L."/>
        </authorList>
    </citation>
    <scope>NUCLEOTIDE SEQUENCE [LARGE SCALE GENOMIC DNA]</scope>
    <source>
        <tissue evidence="2">Nenye</tissue>
    </source>
</reference>
<protein>
    <recommendedName>
        <fullName evidence="1">Late blight resistance protein R1A-like N-terminal domain-containing protein</fullName>
    </recommendedName>
</protein>
<organism evidence="2 3">
    <name type="scientific">Cinchona calisaya</name>
    <dbReference type="NCBI Taxonomy" id="153742"/>
    <lineage>
        <taxon>Eukaryota</taxon>
        <taxon>Viridiplantae</taxon>
        <taxon>Streptophyta</taxon>
        <taxon>Embryophyta</taxon>
        <taxon>Tracheophyta</taxon>
        <taxon>Spermatophyta</taxon>
        <taxon>Magnoliopsida</taxon>
        <taxon>eudicotyledons</taxon>
        <taxon>Gunneridae</taxon>
        <taxon>Pentapetalae</taxon>
        <taxon>asterids</taxon>
        <taxon>lamiids</taxon>
        <taxon>Gentianales</taxon>
        <taxon>Rubiaceae</taxon>
        <taxon>Cinchonoideae</taxon>
        <taxon>Cinchoneae</taxon>
        <taxon>Cinchona</taxon>
    </lineage>
</organism>
<accession>A0ABD2ZVL1</accession>
<dbReference type="InterPro" id="IPR021929">
    <property type="entry name" value="R1A-like_N"/>
</dbReference>
<sequence length="223" mass="26186">MVSSCIDAILHDLEFLEKNLTKKQNDQLGMLKLELIFVRAFLLCSRKCCKDGCLKSHENKHVEDAVQKMQQRLEKGFSSNDSKKVVFDFRETINSFKEEIKELYFTSVDCILHCSSPATDELMEIIDSLLENLEDVRWSKPYDQPFYMVKAYNNVLPEFIESLEEKLTMFRNFICFVTWKGVGQEQLEELLTHFKVMAVNAALATYLCWFDRMDKIFLIFVQL</sequence>
<dbReference type="AlphaFoldDB" id="A0ABD2ZVL1"/>
<feature type="domain" description="Late blight resistance protein R1A-like N-terminal" evidence="1">
    <location>
        <begin position="91"/>
        <end position="208"/>
    </location>
</feature>
<evidence type="ECO:0000259" key="1">
    <source>
        <dbReference type="Pfam" id="PF12061"/>
    </source>
</evidence>
<dbReference type="Pfam" id="PF12061">
    <property type="entry name" value="NB-LRR"/>
    <property type="match status" value="1"/>
</dbReference>
<gene>
    <name evidence="2" type="ORF">ACH5RR_016286</name>
</gene>
<comment type="caution">
    <text evidence="2">The sequence shown here is derived from an EMBL/GenBank/DDBJ whole genome shotgun (WGS) entry which is preliminary data.</text>
</comment>
<proteinExistence type="predicted"/>
<keyword evidence="3" id="KW-1185">Reference proteome</keyword>
<dbReference type="EMBL" id="JBJUIK010000007">
    <property type="protein sequence ID" value="KAL3523452.1"/>
    <property type="molecule type" value="Genomic_DNA"/>
</dbReference>
<evidence type="ECO:0000313" key="2">
    <source>
        <dbReference type="EMBL" id="KAL3523452.1"/>
    </source>
</evidence>
<name>A0ABD2ZVL1_9GENT</name>
<dbReference type="Proteomes" id="UP001630127">
    <property type="component" value="Unassembled WGS sequence"/>
</dbReference>
<evidence type="ECO:0000313" key="3">
    <source>
        <dbReference type="Proteomes" id="UP001630127"/>
    </source>
</evidence>